<gene>
    <name evidence="2" type="ORF">Tam10B_0585</name>
</gene>
<keyword evidence="1" id="KW-0812">Transmembrane</keyword>
<evidence type="ECO:0000313" key="2">
    <source>
        <dbReference type="EMBL" id="OXN01187.1"/>
    </source>
</evidence>
<proteinExistence type="predicted"/>
<reference evidence="2 3" key="1">
    <citation type="submission" date="2017-05" db="EMBL/GenBank/DDBJ databases">
        <title>Bifidobacterium vansinderenii sp. nov.</title>
        <authorList>
            <person name="Lugli G.A."/>
            <person name="Duranti S."/>
            <person name="Mangifesta M."/>
        </authorList>
    </citation>
    <scope>NUCLEOTIDE SEQUENCE [LARGE SCALE GENOMIC DNA]</scope>
    <source>
        <strain evidence="2 3">Tam10B</strain>
    </source>
</reference>
<feature type="transmembrane region" description="Helical" evidence="1">
    <location>
        <begin position="40"/>
        <end position="59"/>
    </location>
</feature>
<keyword evidence="1" id="KW-0472">Membrane</keyword>
<organism evidence="2 3">
    <name type="scientific">Bifidobacterium vansinderenii</name>
    <dbReference type="NCBI Taxonomy" id="1984871"/>
    <lineage>
        <taxon>Bacteria</taxon>
        <taxon>Bacillati</taxon>
        <taxon>Actinomycetota</taxon>
        <taxon>Actinomycetes</taxon>
        <taxon>Bifidobacteriales</taxon>
        <taxon>Bifidobacteriaceae</taxon>
        <taxon>Bifidobacterium</taxon>
    </lineage>
</organism>
<evidence type="ECO:0000313" key="3">
    <source>
        <dbReference type="Proteomes" id="UP000215433"/>
    </source>
</evidence>
<protein>
    <submittedName>
        <fullName evidence="2">Polysaccharide biosynthesis protein</fullName>
    </submittedName>
</protein>
<sequence length="209" mass="23287">MLYTDGTLPVYEDKPEPLGYQYLPLGRMGMGRRSMPYVDYWGHKGPLIFFVNLIGALIVNRLKFYSIAWLLFSLTSLPLTWLLLEVTPLDIYAVAIVPTALEILANVTFVPIYASIILGIAKRTFYPVYVQYVASALLSFGACEGLKVLFGIQAGTWVSFFASCVLYSVIASVITIVTLLGKRERSTLLGIVLRKLHLERRMGGRHSGS</sequence>
<keyword evidence="3" id="KW-1185">Reference proteome</keyword>
<dbReference type="AlphaFoldDB" id="A0A229VZZ8"/>
<keyword evidence="1" id="KW-1133">Transmembrane helix</keyword>
<dbReference type="Proteomes" id="UP000215433">
    <property type="component" value="Unassembled WGS sequence"/>
</dbReference>
<accession>A0A229VZZ8</accession>
<evidence type="ECO:0000256" key="1">
    <source>
        <dbReference type="SAM" id="Phobius"/>
    </source>
</evidence>
<feature type="transmembrane region" description="Helical" evidence="1">
    <location>
        <begin position="66"/>
        <end position="84"/>
    </location>
</feature>
<feature type="transmembrane region" description="Helical" evidence="1">
    <location>
        <begin position="158"/>
        <end position="180"/>
    </location>
</feature>
<feature type="transmembrane region" description="Helical" evidence="1">
    <location>
        <begin position="96"/>
        <end position="120"/>
    </location>
</feature>
<dbReference type="EMBL" id="NEWD01000005">
    <property type="protein sequence ID" value="OXN01187.1"/>
    <property type="molecule type" value="Genomic_DNA"/>
</dbReference>
<comment type="caution">
    <text evidence="2">The sequence shown here is derived from an EMBL/GenBank/DDBJ whole genome shotgun (WGS) entry which is preliminary data.</text>
</comment>
<name>A0A229VZZ8_9BIFI</name>